<protein>
    <submittedName>
        <fullName evidence="4">Aminotransferase class III-fold pyridoxal phosphate-dependent enzyme</fullName>
    </submittedName>
</protein>
<keyword evidence="4" id="KW-0032">Aminotransferase</keyword>
<dbReference type="Gene3D" id="3.40.640.10">
    <property type="entry name" value="Type I PLP-dependent aspartate aminotransferase-like (Major domain)"/>
    <property type="match status" value="1"/>
</dbReference>
<comment type="caution">
    <text evidence="4">The sequence shown here is derived from an EMBL/GenBank/DDBJ whole genome shotgun (WGS) entry which is preliminary data.</text>
</comment>
<organism evidence="4 5">
    <name type="scientific">Pyruvatibacter mobilis</name>
    <dbReference type="NCBI Taxonomy" id="1712261"/>
    <lineage>
        <taxon>Bacteria</taxon>
        <taxon>Pseudomonadati</taxon>
        <taxon>Pseudomonadota</taxon>
        <taxon>Alphaproteobacteria</taxon>
        <taxon>Hyphomicrobiales</taxon>
        <taxon>Parvibaculaceae</taxon>
        <taxon>Pyruvatibacter</taxon>
    </lineage>
</organism>
<dbReference type="Gene3D" id="3.90.1150.10">
    <property type="entry name" value="Aspartate Aminotransferase, domain 1"/>
    <property type="match status" value="1"/>
</dbReference>
<dbReference type="SUPFAM" id="SSF53383">
    <property type="entry name" value="PLP-dependent transferases"/>
    <property type="match status" value="1"/>
</dbReference>
<dbReference type="Proteomes" id="UP000470384">
    <property type="component" value="Unassembled WGS sequence"/>
</dbReference>
<dbReference type="PANTHER" id="PTHR43713:SF3">
    <property type="entry name" value="GLUTAMATE-1-SEMIALDEHYDE 2,1-AMINOMUTASE 1, CHLOROPLASTIC-RELATED"/>
    <property type="match status" value="1"/>
</dbReference>
<gene>
    <name evidence="4" type="ORF">GTQ45_04530</name>
</gene>
<dbReference type="InterPro" id="IPR015422">
    <property type="entry name" value="PyrdxlP-dep_Trfase_small"/>
</dbReference>
<keyword evidence="4" id="KW-0808">Transferase</keyword>
<dbReference type="GO" id="GO:0030170">
    <property type="term" value="F:pyridoxal phosphate binding"/>
    <property type="evidence" value="ECO:0007669"/>
    <property type="project" value="InterPro"/>
</dbReference>
<dbReference type="InterPro" id="IPR015421">
    <property type="entry name" value="PyrdxlP-dep_Trfase_major"/>
</dbReference>
<evidence type="ECO:0000313" key="4">
    <source>
        <dbReference type="EMBL" id="NBG94991.1"/>
    </source>
</evidence>
<comment type="cofactor">
    <cofactor evidence="1">
        <name>pyridoxal 5'-phosphate</name>
        <dbReference type="ChEBI" id="CHEBI:597326"/>
    </cofactor>
</comment>
<evidence type="ECO:0000256" key="2">
    <source>
        <dbReference type="ARBA" id="ARBA00022898"/>
    </source>
</evidence>
<dbReference type="GeneID" id="300655906"/>
<evidence type="ECO:0000313" key="5">
    <source>
        <dbReference type="Proteomes" id="UP000470384"/>
    </source>
</evidence>
<reference evidence="4 5" key="1">
    <citation type="journal article" date="2016" name="Int. J. Syst. Evol. Microbiol.">
        <title>Pyruvatibacter mobilis gen. nov., sp. nov., a marine bacterium from the culture broth of Picochlorum sp. 122.</title>
        <authorList>
            <person name="Wang G."/>
            <person name="Tang M."/>
            <person name="Wu H."/>
            <person name="Dai S."/>
            <person name="Li T."/>
            <person name="Chen C."/>
            <person name="He H."/>
            <person name="Fan J."/>
            <person name="Xiang W."/>
            <person name="Li X."/>
        </authorList>
    </citation>
    <scope>NUCLEOTIDE SEQUENCE [LARGE SCALE GENOMIC DNA]</scope>
    <source>
        <strain evidence="4 5">GYP-11</strain>
    </source>
</reference>
<accession>A0A845QA72</accession>
<dbReference type="InterPro" id="IPR005814">
    <property type="entry name" value="Aminotrans_3"/>
</dbReference>
<dbReference type="Pfam" id="PF00202">
    <property type="entry name" value="Aminotran_3"/>
    <property type="match status" value="1"/>
</dbReference>
<evidence type="ECO:0000256" key="1">
    <source>
        <dbReference type="ARBA" id="ARBA00001933"/>
    </source>
</evidence>
<name>A0A845QA72_9HYPH</name>
<comment type="similarity">
    <text evidence="3">Belongs to the class-III pyridoxal-phosphate-dependent aminotransferase family.</text>
</comment>
<dbReference type="PROSITE" id="PS00600">
    <property type="entry name" value="AA_TRANSFER_CLASS_3"/>
    <property type="match status" value="1"/>
</dbReference>
<dbReference type="InterPro" id="IPR049704">
    <property type="entry name" value="Aminotrans_3_PPA_site"/>
</dbReference>
<dbReference type="PANTHER" id="PTHR43713">
    <property type="entry name" value="GLUTAMATE-1-SEMIALDEHYDE 2,1-AMINOMUTASE"/>
    <property type="match status" value="1"/>
</dbReference>
<dbReference type="OrthoDB" id="9801052at2"/>
<keyword evidence="5" id="KW-1185">Reference proteome</keyword>
<dbReference type="AlphaFoldDB" id="A0A845QA72"/>
<dbReference type="EMBL" id="WXYQ01000004">
    <property type="protein sequence ID" value="NBG94991.1"/>
    <property type="molecule type" value="Genomic_DNA"/>
</dbReference>
<dbReference type="InterPro" id="IPR015424">
    <property type="entry name" value="PyrdxlP-dep_Trfase"/>
</dbReference>
<dbReference type="GO" id="GO:0008483">
    <property type="term" value="F:transaminase activity"/>
    <property type="evidence" value="ECO:0007669"/>
    <property type="project" value="UniProtKB-KW"/>
</dbReference>
<keyword evidence="2 3" id="KW-0663">Pyridoxal phosphate</keyword>
<dbReference type="RefSeq" id="WP_160587029.1">
    <property type="nucleotide sequence ID" value="NZ_BMHN01000001.1"/>
</dbReference>
<proteinExistence type="inferred from homology"/>
<evidence type="ECO:0000256" key="3">
    <source>
        <dbReference type="RuleBase" id="RU003560"/>
    </source>
</evidence>
<sequence length="412" mass="44223">MSAAPATGPADTALRARAQKVIPNGMYGHQSVGMLPAAAPQFFAEAKGAYLWDVDGKRFVDFMCGYGPNLLGYRHEEIDAAYIDQLRKIDAATGPSACMVELAEAFCGQVGHADWALFCKNGTDATTMALMTARAHQGKRKVLMAQGAYHGASTWCTPAPAGTTPEDRAHFIHYTYNDVASLEAAAAEAGDDLAGIFASPFKHDVFVDQELPDPAYAEAARRICDTKDALLIVDDIRAGFRMARDCSWQAIGVAPDLSSWGKAIANGHPLSCLLGSERARAGAEQLYVTGSFWFAAAAMAASLKTLEIIRTSDYLETTIALGDALRQGLAEVGRTHNVGIRQTGPSQMPLIMFDGEEGQVDYGLGEAFCNGMLQRGVYFHPFHNMFISAAMTQGDIQYTVETADAVLSDLRG</sequence>